<evidence type="ECO:0000313" key="1">
    <source>
        <dbReference type="EMBL" id="ALO68112.1"/>
    </source>
</evidence>
<name>A0A0S2M3K9_9MICC</name>
<dbReference type="OrthoDB" id="9807519at2"/>
<dbReference type="AlphaFoldDB" id="A0A0S2M3K9"/>
<accession>A0A0S2M3K9</accession>
<dbReference type="RefSeq" id="WP_062292311.1">
    <property type="nucleotide sequence ID" value="NZ_CP013200.1"/>
</dbReference>
<proteinExistence type="predicted"/>
<gene>
    <name evidence="1" type="ORF">AS189_18450</name>
</gene>
<evidence type="ECO:0000313" key="2">
    <source>
        <dbReference type="Proteomes" id="UP000059574"/>
    </source>
</evidence>
<dbReference type="Proteomes" id="UP000059574">
    <property type="component" value="Chromosome"/>
</dbReference>
<reference evidence="2" key="1">
    <citation type="submission" date="2015-11" db="EMBL/GenBank/DDBJ databases">
        <authorList>
            <person name="Kumar R."/>
            <person name="Singh D."/>
            <person name="Swarnkar M.K."/>
            <person name="Singh A.K."/>
            <person name="Kumar S."/>
        </authorList>
    </citation>
    <scope>NUCLEOTIDE SEQUENCE [LARGE SCALE GENOMIC DNA]</scope>
    <source>
        <strain evidence="2">ERGS4:06</strain>
    </source>
</reference>
<dbReference type="EMBL" id="CP013200">
    <property type="protein sequence ID" value="ALO68112.1"/>
    <property type="molecule type" value="Genomic_DNA"/>
</dbReference>
<evidence type="ECO:0008006" key="3">
    <source>
        <dbReference type="Google" id="ProtNLM"/>
    </source>
</evidence>
<sequence>MALSSVVGFTAAREGWAARDLWEQGPAQDLKLDDEGRFAVAVPPHGVRWYELMRVESEAASD</sequence>
<organism evidence="1 2">
    <name type="scientific">Arthrobacter alpinus</name>
    <dbReference type="NCBI Taxonomy" id="656366"/>
    <lineage>
        <taxon>Bacteria</taxon>
        <taxon>Bacillati</taxon>
        <taxon>Actinomycetota</taxon>
        <taxon>Actinomycetes</taxon>
        <taxon>Micrococcales</taxon>
        <taxon>Micrococcaceae</taxon>
        <taxon>Arthrobacter</taxon>
    </lineage>
</organism>
<reference evidence="1 2" key="2">
    <citation type="journal article" date="2016" name="J. Biotechnol.">
        <title>Complete genome sequence of Arthrobacter alpinus ERGS4:06, a yellow pigmented bacterium tolerant to cold and radiations isolated from Sikkim Himalaya.</title>
        <authorList>
            <person name="Kumar R."/>
            <person name="Singh D."/>
            <person name="Swarnkar M.K."/>
            <person name="Singh A.K."/>
            <person name="Kumar S."/>
        </authorList>
    </citation>
    <scope>NUCLEOTIDE SEQUENCE [LARGE SCALE GENOMIC DNA]</scope>
    <source>
        <strain evidence="1 2">ERGS4:06</strain>
    </source>
</reference>
<protein>
    <recommendedName>
        <fullName evidence="3">Alpha galactosidase C-terminal beta sandwich domain-containing protein</fullName>
    </recommendedName>
</protein>